<name>A0A0K0DK26_ANGCA</name>
<evidence type="ECO:0000313" key="3">
    <source>
        <dbReference type="WBParaSite" id="ACAC_0001182301-mRNA-1"/>
    </source>
</evidence>
<dbReference type="Gene3D" id="2.130.10.10">
    <property type="entry name" value="YVTN repeat-like/Quinoprotein amine dehydrogenase"/>
    <property type="match status" value="1"/>
</dbReference>
<dbReference type="AlphaFoldDB" id="A0A0K0DK26"/>
<dbReference type="Proteomes" id="UP000035642">
    <property type="component" value="Unassembled WGS sequence"/>
</dbReference>
<accession>A0A0K0DK26</accession>
<dbReference type="WBParaSite" id="ACAC_0001182301-mRNA-1">
    <property type="protein sequence ID" value="ACAC_0001182301-mRNA-1"/>
    <property type="gene ID" value="ACAC_0001182301"/>
</dbReference>
<dbReference type="PANTHER" id="PTHR19855:SF11">
    <property type="entry name" value="RIBOSOME BIOGENESIS PROTEIN WDR12"/>
    <property type="match status" value="1"/>
</dbReference>
<feature type="compositionally biased region" description="Acidic residues" evidence="1">
    <location>
        <begin position="324"/>
        <end position="337"/>
    </location>
</feature>
<dbReference type="PANTHER" id="PTHR19855">
    <property type="entry name" value="WD40 REPEAT PROTEIN 12, 37"/>
    <property type="match status" value="1"/>
</dbReference>
<evidence type="ECO:0000256" key="1">
    <source>
        <dbReference type="SAM" id="MobiDB-lite"/>
    </source>
</evidence>
<dbReference type="InterPro" id="IPR001680">
    <property type="entry name" value="WD40_rpt"/>
</dbReference>
<proteinExistence type="predicted"/>
<organism evidence="2 3">
    <name type="scientific">Angiostrongylus cantonensis</name>
    <name type="common">Rat lungworm</name>
    <dbReference type="NCBI Taxonomy" id="6313"/>
    <lineage>
        <taxon>Eukaryota</taxon>
        <taxon>Metazoa</taxon>
        <taxon>Ecdysozoa</taxon>
        <taxon>Nematoda</taxon>
        <taxon>Chromadorea</taxon>
        <taxon>Rhabditida</taxon>
        <taxon>Rhabditina</taxon>
        <taxon>Rhabditomorpha</taxon>
        <taxon>Strongyloidea</taxon>
        <taxon>Metastrongylidae</taxon>
        <taxon>Angiostrongylus</taxon>
    </lineage>
</organism>
<protein>
    <submittedName>
        <fullName evidence="3">WD_REPEATS_REGION domain-containing protein</fullName>
    </submittedName>
</protein>
<dbReference type="InterPro" id="IPR036322">
    <property type="entry name" value="WD40_repeat_dom_sf"/>
</dbReference>
<sequence>MEVVLPEPPSSFSCGLGNTIVVGYVDGIVQYGTYDLPSNSLQAQWKFQTKGSVRGLVISHDQSDVFAVTSNRGISCFDIETGRRKRCIKRGHNERPTSICLRHPDLANRSHHFSTGDESGEIRSWDFRVDDPIICAWKEQKASQFEKGYSVFSQLSNPQDVNALRNDNRHNLLSASADGTLAVYDVRKRRLRVKSEVMPSELLSLCVTEKYDVSTDGSTLISMSTFASSIKFWALSELLEEIPMLPAAEMKKRKPLVKERCYRCEKHSGCSENFYKECVKKHLEERRFEGNGEQQDTFEERMQKYLNGELDEIPGANSSTAASDEWEPLDSDDEAEYGESSFPDKNEQYLERVVTSTIDDYVLDEDEIDRRLLSLGIGGEVEQLMDALNEEERVAFARLAEEVHLDTSGLTESCFKNVFGSYATLISCSLNLLGVSKPLLVYVPLQVTSWISSEVADSSNRLFAVVYLNGCQWKVGQNDLIALQGSLPLDVGEKLKMEKACLLEATVVEKSTTYPELEYIRNNHRHIKIMNCE</sequence>
<dbReference type="SUPFAM" id="SSF50978">
    <property type="entry name" value="WD40 repeat-like"/>
    <property type="match status" value="1"/>
</dbReference>
<dbReference type="InterPro" id="IPR015943">
    <property type="entry name" value="WD40/YVTN_repeat-like_dom_sf"/>
</dbReference>
<dbReference type="SMART" id="SM00320">
    <property type="entry name" value="WD40"/>
    <property type="match status" value="3"/>
</dbReference>
<reference evidence="2" key="1">
    <citation type="submission" date="2012-09" db="EMBL/GenBank/DDBJ databases">
        <authorList>
            <person name="Martin A.A."/>
        </authorList>
    </citation>
    <scope>NUCLEOTIDE SEQUENCE</scope>
</reference>
<dbReference type="STRING" id="6313.A0A0K0DK26"/>
<evidence type="ECO:0000313" key="2">
    <source>
        <dbReference type="Proteomes" id="UP000035642"/>
    </source>
</evidence>
<feature type="region of interest" description="Disordered" evidence="1">
    <location>
        <begin position="311"/>
        <end position="342"/>
    </location>
</feature>
<keyword evidence="2" id="KW-1185">Reference proteome</keyword>
<reference evidence="3" key="2">
    <citation type="submission" date="2017-02" db="UniProtKB">
        <authorList>
            <consortium name="WormBaseParasite"/>
        </authorList>
    </citation>
    <scope>IDENTIFICATION</scope>
</reference>